<reference evidence="1" key="1">
    <citation type="submission" date="2018-02" db="EMBL/GenBank/DDBJ databases">
        <title>Rhizophora mucronata_Transcriptome.</title>
        <authorList>
            <person name="Meera S.P."/>
            <person name="Sreeshan A."/>
            <person name="Augustine A."/>
        </authorList>
    </citation>
    <scope>NUCLEOTIDE SEQUENCE</scope>
    <source>
        <tissue evidence="1">Leaf</tissue>
    </source>
</reference>
<evidence type="ECO:0000313" key="1">
    <source>
        <dbReference type="EMBL" id="MBX03694.1"/>
    </source>
</evidence>
<organism evidence="1">
    <name type="scientific">Rhizophora mucronata</name>
    <name type="common">Asiatic mangrove</name>
    <dbReference type="NCBI Taxonomy" id="61149"/>
    <lineage>
        <taxon>Eukaryota</taxon>
        <taxon>Viridiplantae</taxon>
        <taxon>Streptophyta</taxon>
        <taxon>Embryophyta</taxon>
        <taxon>Tracheophyta</taxon>
        <taxon>Spermatophyta</taxon>
        <taxon>Magnoliopsida</taxon>
        <taxon>eudicotyledons</taxon>
        <taxon>Gunneridae</taxon>
        <taxon>Pentapetalae</taxon>
        <taxon>rosids</taxon>
        <taxon>fabids</taxon>
        <taxon>Malpighiales</taxon>
        <taxon>Rhizophoraceae</taxon>
        <taxon>Rhizophora</taxon>
    </lineage>
</organism>
<name>A0A2P2KD77_RHIMU</name>
<dbReference type="AlphaFoldDB" id="A0A2P2KD77"/>
<protein>
    <submittedName>
        <fullName evidence="1">Uncharacterized protein</fullName>
    </submittedName>
</protein>
<sequence length="47" mass="5341">MCTFIGFSGALEEQRFFCLIKICKTRSTSCRSATWMIHTSIICASNF</sequence>
<proteinExistence type="predicted"/>
<dbReference type="EMBL" id="GGEC01023210">
    <property type="protein sequence ID" value="MBX03694.1"/>
    <property type="molecule type" value="Transcribed_RNA"/>
</dbReference>
<accession>A0A2P2KD77</accession>